<evidence type="ECO:0000313" key="3">
    <source>
        <dbReference type="EMBL" id="TRL31748.1"/>
    </source>
</evidence>
<feature type="domain" description="Activator of Hsp90 ATPase homologue 1/2-like C-terminal" evidence="2">
    <location>
        <begin position="3"/>
        <end position="66"/>
    </location>
</feature>
<comment type="similarity">
    <text evidence="1">Belongs to the AHA1 family.</text>
</comment>
<evidence type="ECO:0000313" key="4">
    <source>
        <dbReference type="Proteomes" id="UP000316781"/>
    </source>
</evidence>
<dbReference type="AlphaFoldDB" id="A0A549SQ47"/>
<dbReference type="InterPro" id="IPR013538">
    <property type="entry name" value="ASHA1/2-like_C"/>
</dbReference>
<dbReference type="Proteomes" id="UP000316781">
    <property type="component" value="Unassembled WGS sequence"/>
</dbReference>
<sequence>MRDRALSYTWKLGTHSTESSLLHVVFLDHPDGTEVRIHHERFGDAAVRDEHALGWRGCLGKLERFVADATMSV</sequence>
<dbReference type="Pfam" id="PF08327">
    <property type="entry name" value="AHSA1"/>
    <property type="match status" value="1"/>
</dbReference>
<protein>
    <recommendedName>
        <fullName evidence="2">Activator of Hsp90 ATPase homologue 1/2-like C-terminal domain-containing protein</fullName>
    </recommendedName>
</protein>
<dbReference type="SUPFAM" id="SSF55961">
    <property type="entry name" value="Bet v1-like"/>
    <property type="match status" value="1"/>
</dbReference>
<proteinExistence type="inferred from homology"/>
<dbReference type="EMBL" id="VJMF01000051">
    <property type="protein sequence ID" value="TRL31748.1"/>
    <property type="molecule type" value="Genomic_DNA"/>
</dbReference>
<evidence type="ECO:0000256" key="1">
    <source>
        <dbReference type="ARBA" id="ARBA00006817"/>
    </source>
</evidence>
<evidence type="ECO:0000259" key="2">
    <source>
        <dbReference type="Pfam" id="PF08327"/>
    </source>
</evidence>
<dbReference type="InterPro" id="IPR023393">
    <property type="entry name" value="START-like_dom_sf"/>
</dbReference>
<name>A0A549SQ47_METSR</name>
<organism evidence="3 4">
    <name type="scientific">Methylosinus sporium</name>
    <dbReference type="NCBI Taxonomy" id="428"/>
    <lineage>
        <taxon>Bacteria</taxon>
        <taxon>Pseudomonadati</taxon>
        <taxon>Pseudomonadota</taxon>
        <taxon>Alphaproteobacteria</taxon>
        <taxon>Hyphomicrobiales</taxon>
        <taxon>Methylocystaceae</taxon>
        <taxon>Methylosinus</taxon>
    </lineage>
</organism>
<dbReference type="Gene3D" id="3.30.530.20">
    <property type="match status" value="1"/>
</dbReference>
<accession>A0A549SQ47</accession>
<reference evidence="3 4" key="1">
    <citation type="submission" date="2019-07" db="EMBL/GenBank/DDBJ databases">
        <title>Ln-dependent methylotrophs.</title>
        <authorList>
            <person name="Tani A."/>
        </authorList>
    </citation>
    <scope>NUCLEOTIDE SEQUENCE [LARGE SCALE GENOMIC DNA]</scope>
    <source>
        <strain evidence="3 4">SM89A</strain>
    </source>
</reference>
<gene>
    <name evidence="3" type="ORF">FM996_13185</name>
</gene>
<comment type="caution">
    <text evidence="3">The sequence shown here is derived from an EMBL/GenBank/DDBJ whole genome shotgun (WGS) entry which is preliminary data.</text>
</comment>